<dbReference type="OrthoDB" id="6175593at2759"/>
<dbReference type="AlphaFoldDB" id="A0A8S3VFW7"/>
<proteinExistence type="predicted"/>
<accession>A0A8S3VFW7</accession>
<keyword evidence="3" id="KW-1185">Reference proteome</keyword>
<organism evidence="2 3">
    <name type="scientific">Mytilus edulis</name>
    <name type="common">Blue mussel</name>
    <dbReference type="NCBI Taxonomy" id="6550"/>
    <lineage>
        <taxon>Eukaryota</taxon>
        <taxon>Metazoa</taxon>
        <taxon>Spiralia</taxon>
        <taxon>Lophotrochozoa</taxon>
        <taxon>Mollusca</taxon>
        <taxon>Bivalvia</taxon>
        <taxon>Autobranchia</taxon>
        <taxon>Pteriomorphia</taxon>
        <taxon>Mytilida</taxon>
        <taxon>Mytiloidea</taxon>
        <taxon>Mytilidae</taxon>
        <taxon>Mytilinae</taxon>
        <taxon>Mytilus</taxon>
    </lineage>
</organism>
<protein>
    <submittedName>
        <fullName evidence="2">Uncharacterized protein</fullName>
    </submittedName>
</protein>
<reference evidence="2" key="1">
    <citation type="submission" date="2021-03" db="EMBL/GenBank/DDBJ databases">
        <authorList>
            <person name="Bekaert M."/>
        </authorList>
    </citation>
    <scope>NUCLEOTIDE SEQUENCE</scope>
</reference>
<evidence type="ECO:0000256" key="1">
    <source>
        <dbReference type="SAM" id="MobiDB-lite"/>
    </source>
</evidence>
<feature type="region of interest" description="Disordered" evidence="1">
    <location>
        <begin position="72"/>
        <end position="111"/>
    </location>
</feature>
<feature type="compositionally biased region" description="Basic residues" evidence="1">
    <location>
        <begin position="1"/>
        <end position="14"/>
    </location>
</feature>
<feature type="region of interest" description="Disordered" evidence="1">
    <location>
        <begin position="1"/>
        <end position="20"/>
    </location>
</feature>
<evidence type="ECO:0000313" key="3">
    <source>
        <dbReference type="Proteomes" id="UP000683360"/>
    </source>
</evidence>
<feature type="compositionally biased region" description="Polar residues" evidence="1">
    <location>
        <begin position="72"/>
        <end position="95"/>
    </location>
</feature>
<gene>
    <name evidence="2" type="ORF">MEDL_67961</name>
</gene>
<sequence>MSGRGKGVRTRRNRVTPYANSAISDRQWDLNNPSNWTSQKFREELDKKGIKTPSSLPKSVLKQLYIENSNTSGITTPQIQQNRTISDNDTSSPLSTEPEVAVTDSGTNGQPLASLDINNIPVPNTSLAEQDTMSVNHQVTSSNTGGITNDIPMQNSNFNSMATMSTMLAHCFSGFQQSLNHFNQNLNKGTNTDSSGFNLQQWYKAQSSTTNHMDQVPNIPIFQTGLQQDLINPSATVQQLDARDSSTQHGFQGVRSDSFSNVDIISSTLQKQIIEGKDINLASLLIPKYECPQTNNILANGIKLNVSGKPDPRLNRKLSLQEFIRAFGKYKRVMTTVFPDMRAELDAYQDDIIDICNFFGDKFYDNH</sequence>
<comment type="caution">
    <text evidence="2">The sequence shown here is derived from an EMBL/GenBank/DDBJ whole genome shotgun (WGS) entry which is preliminary data.</text>
</comment>
<evidence type="ECO:0000313" key="2">
    <source>
        <dbReference type="EMBL" id="CAG2256539.1"/>
    </source>
</evidence>
<dbReference type="EMBL" id="CAJPWZ010003308">
    <property type="protein sequence ID" value="CAG2256539.1"/>
    <property type="molecule type" value="Genomic_DNA"/>
</dbReference>
<name>A0A8S3VFW7_MYTED</name>
<dbReference type="Proteomes" id="UP000683360">
    <property type="component" value="Unassembled WGS sequence"/>
</dbReference>